<dbReference type="SUPFAM" id="SSF56574">
    <property type="entry name" value="Serpins"/>
    <property type="match status" value="1"/>
</dbReference>
<feature type="domain" description="Serpin" evidence="2">
    <location>
        <begin position="9"/>
        <end position="351"/>
    </location>
</feature>
<accession>A0A2T0SRR5</accession>
<dbReference type="InterPro" id="IPR042178">
    <property type="entry name" value="Serpin_sf_1"/>
</dbReference>
<dbReference type="InterPro" id="IPR036186">
    <property type="entry name" value="Serpin_sf"/>
</dbReference>
<protein>
    <submittedName>
        <fullName evidence="3">Serpin B</fullName>
    </submittedName>
</protein>
<dbReference type="InterPro" id="IPR000215">
    <property type="entry name" value="Serpin_fam"/>
</dbReference>
<organism evidence="3 4">
    <name type="scientific">Umezawaea tangerina</name>
    <dbReference type="NCBI Taxonomy" id="84725"/>
    <lineage>
        <taxon>Bacteria</taxon>
        <taxon>Bacillati</taxon>
        <taxon>Actinomycetota</taxon>
        <taxon>Actinomycetes</taxon>
        <taxon>Pseudonocardiales</taxon>
        <taxon>Pseudonocardiaceae</taxon>
        <taxon>Umezawaea</taxon>
    </lineage>
</organism>
<dbReference type="EMBL" id="PVTF01000012">
    <property type="protein sequence ID" value="PRY36111.1"/>
    <property type="molecule type" value="Genomic_DNA"/>
</dbReference>
<dbReference type="Gene3D" id="2.30.39.10">
    <property type="entry name" value="Alpha-1-antitrypsin, domain 1"/>
    <property type="match status" value="1"/>
</dbReference>
<dbReference type="Gene3D" id="3.30.497.10">
    <property type="entry name" value="Antithrombin, subunit I, domain 2"/>
    <property type="match status" value="1"/>
</dbReference>
<dbReference type="AlphaFoldDB" id="A0A2T0SRR5"/>
<name>A0A2T0SRR5_9PSEU</name>
<dbReference type="PANTHER" id="PTHR11461">
    <property type="entry name" value="SERINE PROTEASE INHIBITOR, SERPIN"/>
    <property type="match status" value="1"/>
</dbReference>
<comment type="caution">
    <text evidence="3">The sequence shown here is derived from an EMBL/GenBank/DDBJ whole genome shotgun (WGS) entry which is preliminary data.</text>
</comment>
<evidence type="ECO:0000256" key="1">
    <source>
        <dbReference type="RuleBase" id="RU000411"/>
    </source>
</evidence>
<comment type="similarity">
    <text evidence="1">Belongs to the serpin family.</text>
</comment>
<evidence type="ECO:0000313" key="3">
    <source>
        <dbReference type="EMBL" id="PRY36111.1"/>
    </source>
</evidence>
<gene>
    <name evidence="3" type="ORF">CLV43_11235</name>
</gene>
<dbReference type="Pfam" id="PF00079">
    <property type="entry name" value="Serpin"/>
    <property type="match status" value="1"/>
</dbReference>
<proteinExistence type="inferred from homology"/>
<dbReference type="CDD" id="cd19590">
    <property type="entry name" value="serpin_thermopin-like"/>
    <property type="match status" value="1"/>
</dbReference>
<dbReference type="GO" id="GO:0004867">
    <property type="term" value="F:serine-type endopeptidase inhibitor activity"/>
    <property type="evidence" value="ECO:0007669"/>
    <property type="project" value="InterPro"/>
</dbReference>
<evidence type="ECO:0000259" key="2">
    <source>
        <dbReference type="SMART" id="SM00093"/>
    </source>
</evidence>
<dbReference type="InterPro" id="IPR023796">
    <property type="entry name" value="Serpin_dom"/>
</dbReference>
<evidence type="ECO:0000313" key="4">
    <source>
        <dbReference type="Proteomes" id="UP000239494"/>
    </source>
</evidence>
<reference evidence="3 4" key="1">
    <citation type="submission" date="2018-03" db="EMBL/GenBank/DDBJ databases">
        <title>Genomic Encyclopedia of Archaeal and Bacterial Type Strains, Phase II (KMG-II): from individual species to whole genera.</title>
        <authorList>
            <person name="Goeker M."/>
        </authorList>
    </citation>
    <scope>NUCLEOTIDE SEQUENCE [LARGE SCALE GENOMIC DNA]</scope>
    <source>
        <strain evidence="3 4">DSM 44720</strain>
    </source>
</reference>
<dbReference type="InterPro" id="IPR042185">
    <property type="entry name" value="Serpin_sf_2"/>
</dbReference>
<dbReference type="GO" id="GO:0005615">
    <property type="term" value="C:extracellular space"/>
    <property type="evidence" value="ECO:0007669"/>
    <property type="project" value="InterPro"/>
</dbReference>
<dbReference type="Proteomes" id="UP000239494">
    <property type="component" value="Unassembled WGS sequence"/>
</dbReference>
<sequence length="352" mass="37244">MSDHLAFTLALHDVVAADRRRNACWSPYSVASALGLAALAARGKTRDELVALVGEDNQALLDEGRPDDEAAFAVANTLWASDELETNPGFADALAAWPGAKTRSAPFGADPDGARKLINADVAETTNDLIPDLLAPGSVGPDTVAALVNALYLKTAWLGTFPEEATAALPFAAPGGAVDVPTMRREAKFRYAARDGWQAVSLPARGGVEALVLLPDGDLGPLDEATFAALTGALDFRQLELFLPKLDVSVNLTLKSALTGLGVRSLFERDGDLTGLSADPRLFVDEVVHEAVLRIDEDGLEGAAATAVMMRMTSFEGYVEPLTVRVDRPHLLFVRHAGTGAVYFLAQVVDPS</sequence>
<dbReference type="SMART" id="SM00093">
    <property type="entry name" value="SERPIN"/>
    <property type="match status" value="1"/>
</dbReference>
<dbReference type="PANTHER" id="PTHR11461:SF211">
    <property type="entry name" value="GH10112P-RELATED"/>
    <property type="match status" value="1"/>
</dbReference>
<keyword evidence="4" id="KW-1185">Reference proteome</keyword>